<keyword evidence="8" id="KW-1185">Reference proteome</keyword>
<dbReference type="PIRSF" id="PIRSF002741">
    <property type="entry name" value="MppA"/>
    <property type="match status" value="1"/>
</dbReference>
<comment type="subcellular location">
    <subcellularLocation>
        <location evidence="1">Periplasm</location>
    </subcellularLocation>
</comment>
<dbReference type="Proteomes" id="UP000184514">
    <property type="component" value="Unassembled WGS sequence"/>
</dbReference>
<evidence type="ECO:0000256" key="3">
    <source>
        <dbReference type="ARBA" id="ARBA00022448"/>
    </source>
</evidence>
<name>A0A1L9NUF1_9RHOB</name>
<dbReference type="GO" id="GO:0030288">
    <property type="term" value="C:outer membrane-bounded periplasmic space"/>
    <property type="evidence" value="ECO:0007669"/>
    <property type="project" value="UniProtKB-ARBA"/>
</dbReference>
<gene>
    <name evidence="7" type="primary">gsiB_3</name>
    <name evidence="7" type="ORF">PFRI_28690</name>
</gene>
<evidence type="ECO:0000256" key="4">
    <source>
        <dbReference type="ARBA" id="ARBA00022729"/>
    </source>
</evidence>
<reference evidence="7 8" key="1">
    <citation type="submission" date="2016-10" db="EMBL/GenBank/DDBJ databases">
        <title>Genome sequence of Planktotalea frisia SH6-1.</title>
        <authorList>
            <person name="Poehlein A."/>
            <person name="Bakenhus I."/>
            <person name="Voget S."/>
            <person name="Brinkhoff T."/>
            <person name="Simon M."/>
        </authorList>
    </citation>
    <scope>NUCLEOTIDE SEQUENCE [LARGE SCALE GENOMIC DNA]</scope>
    <source>
        <strain evidence="7 8">SH6-1</strain>
    </source>
</reference>
<dbReference type="PANTHER" id="PTHR30290">
    <property type="entry name" value="PERIPLASMIC BINDING COMPONENT OF ABC TRANSPORTER"/>
    <property type="match status" value="1"/>
</dbReference>
<feature type="signal peptide" evidence="5">
    <location>
        <begin position="1"/>
        <end position="20"/>
    </location>
</feature>
<dbReference type="Gene3D" id="3.90.76.10">
    <property type="entry name" value="Dipeptide-binding Protein, Domain 1"/>
    <property type="match status" value="1"/>
</dbReference>
<dbReference type="PANTHER" id="PTHR30290:SF10">
    <property type="entry name" value="PERIPLASMIC OLIGOPEPTIDE-BINDING PROTEIN-RELATED"/>
    <property type="match status" value="1"/>
</dbReference>
<dbReference type="EMBL" id="MLCB01000161">
    <property type="protein sequence ID" value="OJI92925.1"/>
    <property type="molecule type" value="Genomic_DNA"/>
</dbReference>
<dbReference type="CDD" id="cd08503">
    <property type="entry name" value="PBP2_NikA_DppA_OppA_like_17"/>
    <property type="match status" value="1"/>
</dbReference>
<organism evidence="7 8">
    <name type="scientific">Planktotalea frisia</name>
    <dbReference type="NCBI Taxonomy" id="696762"/>
    <lineage>
        <taxon>Bacteria</taxon>
        <taxon>Pseudomonadati</taxon>
        <taxon>Pseudomonadota</taxon>
        <taxon>Alphaproteobacteria</taxon>
        <taxon>Rhodobacterales</taxon>
        <taxon>Paracoccaceae</taxon>
        <taxon>Planktotalea</taxon>
    </lineage>
</organism>
<dbReference type="GO" id="GO:1904680">
    <property type="term" value="F:peptide transmembrane transporter activity"/>
    <property type="evidence" value="ECO:0007669"/>
    <property type="project" value="TreeGrafter"/>
</dbReference>
<dbReference type="Gene3D" id="3.40.190.10">
    <property type="entry name" value="Periplasmic binding protein-like II"/>
    <property type="match status" value="1"/>
</dbReference>
<evidence type="ECO:0000313" key="7">
    <source>
        <dbReference type="EMBL" id="OJI92925.1"/>
    </source>
</evidence>
<accession>A0A1L9NUF1</accession>
<dbReference type="Pfam" id="PF00496">
    <property type="entry name" value="SBP_bac_5"/>
    <property type="match status" value="1"/>
</dbReference>
<proteinExistence type="inferred from homology"/>
<evidence type="ECO:0000256" key="2">
    <source>
        <dbReference type="ARBA" id="ARBA00005695"/>
    </source>
</evidence>
<dbReference type="AlphaFoldDB" id="A0A1L9NUF1"/>
<feature type="domain" description="Solute-binding protein family 5" evidence="6">
    <location>
        <begin position="67"/>
        <end position="401"/>
    </location>
</feature>
<keyword evidence="3" id="KW-0813">Transport</keyword>
<dbReference type="InterPro" id="IPR039424">
    <property type="entry name" value="SBP_5"/>
</dbReference>
<protein>
    <submittedName>
        <fullName evidence="7">Glutathione-binding protein GsiB</fullName>
    </submittedName>
</protein>
<evidence type="ECO:0000256" key="5">
    <source>
        <dbReference type="SAM" id="SignalP"/>
    </source>
</evidence>
<dbReference type="RefSeq" id="WP_072631396.1">
    <property type="nucleotide sequence ID" value="NZ_MLCB01000161.1"/>
</dbReference>
<evidence type="ECO:0000313" key="8">
    <source>
        <dbReference type="Proteomes" id="UP000184514"/>
    </source>
</evidence>
<dbReference type="SUPFAM" id="SSF53850">
    <property type="entry name" value="Periplasmic binding protein-like II"/>
    <property type="match status" value="1"/>
</dbReference>
<dbReference type="GO" id="GO:0043190">
    <property type="term" value="C:ATP-binding cassette (ABC) transporter complex"/>
    <property type="evidence" value="ECO:0007669"/>
    <property type="project" value="InterPro"/>
</dbReference>
<feature type="chain" id="PRO_5012431266" evidence="5">
    <location>
        <begin position="21"/>
        <end position="492"/>
    </location>
</feature>
<sequence>MKKLITMVSAIALSAGMAAAEPSGTFRQAHELGFGAQSSLDPISKGRVFQITEKIMSRLVRPGLDGKPQADLATSWEANEDATVWTFKLREGVMFHDGSTFEAADVVYSLNRVLDPESDSPARSAVKMITEVKALDGMTVQITLDTPFADMPLQLMDYRLRMLNEGSGDTIAMTGNGTGPFKVEKFDAEGTTTLVANPDYWEGAPGVARMEVIGIADGQARLQALLGGQIDMERGITAQQQVMLKGSDKFNVQVIPTGNWRGLVFRTDVEPFSDIRVRQAVRMAADREELVALVLGGEGVVACDTPVEPNDQYRAALSCPQDIEKAKALLAEAGYPDGIDIDVHVATLEPTWPTLAVAYQEQAAAAGIRVNVVQAPTDGYWSEVWMKKDVAATRWNERPADQALHEIYLSTAKWNESYYKDEKLDAMLGDARRELDFDKRKAIYVAAQEHLLETAGTLIPYTVTKLIGVSSRVSSLDEVKNDAVRWHMITVE</sequence>
<dbReference type="OrthoDB" id="9803988at2"/>
<evidence type="ECO:0000256" key="1">
    <source>
        <dbReference type="ARBA" id="ARBA00004418"/>
    </source>
</evidence>
<dbReference type="STRING" id="696762.PFRI_28690"/>
<evidence type="ECO:0000259" key="6">
    <source>
        <dbReference type="Pfam" id="PF00496"/>
    </source>
</evidence>
<dbReference type="InterPro" id="IPR000914">
    <property type="entry name" value="SBP_5_dom"/>
</dbReference>
<comment type="caution">
    <text evidence="7">The sequence shown here is derived from an EMBL/GenBank/DDBJ whole genome shotgun (WGS) entry which is preliminary data.</text>
</comment>
<dbReference type="InterPro" id="IPR030678">
    <property type="entry name" value="Peptide/Ni-bd"/>
</dbReference>
<comment type="similarity">
    <text evidence="2">Belongs to the bacterial solute-binding protein 5 family.</text>
</comment>
<keyword evidence="4 5" id="KW-0732">Signal</keyword>
<dbReference type="GO" id="GO:0015833">
    <property type="term" value="P:peptide transport"/>
    <property type="evidence" value="ECO:0007669"/>
    <property type="project" value="TreeGrafter"/>
</dbReference>
<dbReference type="Gene3D" id="3.10.105.10">
    <property type="entry name" value="Dipeptide-binding Protein, Domain 3"/>
    <property type="match status" value="1"/>
</dbReference>